<dbReference type="GO" id="GO:0005737">
    <property type="term" value="C:cytoplasm"/>
    <property type="evidence" value="ECO:0007669"/>
    <property type="project" value="TreeGrafter"/>
</dbReference>
<dbReference type="GO" id="GO:0046872">
    <property type="term" value="F:metal ion binding"/>
    <property type="evidence" value="ECO:0007669"/>
    <property type="project" value="UniProtKB-KW"/>
</dbReference>
<keyword evidence="14" id="KW-1185">Reference proteome</keyword>
<reference evidence="13 14" key="2">
    <citation type="submission" date="2018-11" db="EMBL/GenBank/DDBJ databases">
        <authorList>
            <consortium name="Pathogen Informatics"/>
        </authorList>
    </citation>
    <scope>NUCLEOTIDE SEQUENCE [LARGE SCALE GENOMIC DNA]</scope>
</reference>
<sequence length="326" mass="36906">MAEAGSNSDDSKEIEKSTSHEKTNTECEEAMRKFIEITETNEACAHFFLQDFNWELKATDDITDSVTLKTTHNSDPNTPVRNFVLSVMSWNIDGIDDKNLSSRFIAICYTISNTAPDVVFLQEMTSNLVTQIKKNLGGEYSILVASPDQPYFTVVLLKPFINLVYHKVIPYPTTNMGRAMQLVEASISGHRVILLNTHLESTKNAFEARISQINTCFKELQQLDDGRTVMIFGGDLNIRDAEMPTLPSGFSDAWIEAGSNKTYKFTWDTLLNDNKFSGSARHRFDRIIFKSGGAFSNVNFSFEGQRRIRSSLCFPSDHWAILTHFY</sequence>
<keyword evidence="10" id="KW-0539">Nucleus</keyword>
<keyword evidence="6" id="KW-0227">DNA damage</keyword>
<dbReference type="PANTHER" id="PTHR15822">
    <property type="entry name" value="TRAF AND TNF RECEPTOR-ASSOCIATED PROTEIN"/>
    <property type="match status" value="1"/>
</dbReference>
<accession>A0A0N5D178</accession>
<dbReference type="OMA" id="DVWEMCG"/>
<comment type="subcellular location">
    <subcellularLocation>
        <location evidence="3">Nucleus</location>
        <location evidence="3">PML body</location>
    </subcellularLocation>
</comment>
<organism evidence="15">
    <name type="scientific">Thelazia callipaeda</name>
    <name type="common">Oriental eyeworm</name>
    <name type="synonym">Parasitic nematode</name>
    <dbReference type="NCBI Taxonomy" id="103827"/>
    <lineage>
        <taxon>Eukaryota</taxon>
        <taxon>Metazoa</taxon>
        <taxon>Ecdysozoa</taxon>
        <taxon>Nematoda</taxon>
        <taxon>Chromadorea</taxon>
        <taxon>Rhabditida</taxon>
        <taxon>Spirurina</taxon>
        <taxon>Spiruromorpha</taxon>
        <taxon>Thelazioidea</taxon>
        <taxon>Thelaziidae</taxon>
        <taxon>Thelazia</taxon>
    </lineage>
</organism>
<evidence type="ECO:0000313" key="15">
    <source>
        <dbReference type="WBParaSite" id="TCLT_0000659501-mRNA-1"/>
    </source>
</evidence>
<evidence type="ECO:0000256" key="1">
    <source>
        <dbReference type="ARBA" id="ARBA00001936"/>
    </source>
</evidence>
<dbReference type="EMBL" id="UYYF01004428">
    <property type="protein sequence ID" value="VDN03948.1"/>
    <property type="molecule type" value="Genomic_DNA"/>
</dbReference>
<protein>
    <submittedName>
        <fullName evidence="15">5'-tyrosyl-DNA phosphodiesterase</fullName>
    </submittedName>
</protein>
<dbReference type="GO" id="GO:0006302">
    <property type="term" value="P:double-strand break repair"/>
    <property type="evidence" value="ECO:0007669"/>
    <property type="project" value="TreeGrafter"/>
</dbReference>
<evidence type="ECO:0000259" key="12">
    <source>
        <dbReference type="Pfam" id="PF03372"/>
    </source>
</evidence>
<comment type="cofactor">
    <cofactor evidence="2">
        <name>Mg(2+)</name>
        <dbReference type="ChEBI" id="CHEBI:18420"/>
    </cofactor>
</comment>
<dbReference type="GO" id="GO:0004518">
    <property type="term" value="F:nuclease activity"/>
    <property type="evidence" value="ECO:0007669"/>
    <property type="project" value="UniProtKB-KW"/>
</dbReference>
<evidence type="ECO:0000256" key="8">
    <source>
        <dbReference type="ARBA" id="ARBA00022842"/>
    </source>
</evidence>
<keyword evidence="5" id="KW-0479">Metal-binding</keyword>
<dbReference type="Gene3D" id="3.60.10.10">
    <property type="entry name" value="Endonuclease/exonuclease/phosphatase"/>
    <property type="match status" value="1"/>
</dbReference>
<dbReference type="InterPro" id="IPR005135">
    <property type="entry name" value="Endo/exonuclease/phosphatase"/>
</dbReference>
<keyword evidence="8" id="KW-0460">Magnesium</keyword>
<dbReference type="OrthoDB" id="9975959at2759"/>
<keyword evidence="4" id="KW-0540">Nuclease</keyword>
<feature type="region of interest" description="Disordered" evidence="11">
    <location>
        <begin position="1"/>
        <end position="25"/>
    </location>
</feature>
<evidence type="ECO:0000256" key="2">
    <source>
        <dbReference type="ARBA" id="ARBA00001946"/>
    </source>
</evidence>
<evidence type="ECO:0000313" key="13">
    <source>
        <dbReference type="EMBL" id="VDN03948.1"/>
    </source>
</evidence>
<dbReference type="PANTHER" id="PTHR15822:SF4">
    <property type="entry name" value="TYROSYL-DNA PHOSPHODIESTERASE 2"/>
    <property type="match status" value="1"/>
</dbReference>
<dbReference type="GO" id="GO:0016605">
    <property type="term" value="C:PML body"/>
    <property type="evidence" value="ECO:0007669"/>
    <property type="project" value="UniProtKB-SubCell"/>
</dbReference>
<comment type="cofactor">
    <cofactor evidence="1">
        <name>Mn(2+)</name>
        <dbReference type="ChEBI" id="CHEBI:29035"/>
    </cofactor>
</comment>
<dbReference type="Gene3D" id="1.10.8.10">
    <property type="entry name" value="DNA helicase RuvA subunit, C-terminal domain"/>
    <property type="match status" value="1"/>
</dbReference>
<name>A0A0N5D178_THECL</name>
<dbReference type="Proteomes" id="UP000276776">
    <property type="component" value="Unassembled WGS sequence"/>
</dbReference>
<dbReference type="InterPro" id="IPR051547">
    <property type="entry name" value="TDP2-like"/>
</dbReference>
<dbReference type="GO" id="GO:0070260">
    <property type="term" value="F:5'-tyrosyl-DNA phosphodiesterase activity"/>
    <property type="evidence" value="ECO:0007669"/>
    <property type="project" value="TreeGrafter"/>
</dbReference>
<dbReference type="InterPro" id="IPR036691">
    <property type="entry name" value="Endo/exonu/phosph_ase_sf"/>
</dbReference>
<feature type="domain" description="Endonuclease/exonuclease/phosphatase" evidence="12">
    <location>
        <begin position="88"/>
        <end position="318"/>
    </location>
</feature>
<proteinExistence type="predicted"/>
<evidence type="ECO:0000313" key="14">
    <source>
        <dbReference type="Proteomes" id="UP000276776"/>
    </source>
</evidence>
<evidence type="ECO:0000256" key="3">
    <source>
        <dbReference type="ARBA" id="ARBA00004322"/>
    </source>
</evidence>
<dbReference type="SUPFAM" id="SSF56219">
    <property type="entry name" value="DNase I-like"/>
    <property type="match status" value="1"/>
</dbReference>
<evidence type="ECO:0000256" key="10">
    <source>
        <dbReference type="ARBA" id="ARBA00023242"/>
    </source>
</evidence>
<dbReference type="WBParaSite" id="TCLT_0000659501-mRNA-1">
    <property type="protein sequence ID" value="TCLT_0000659501-mRNA-1"/>
    <property type="gene ID" value="TCLT_0000659501"/>
</dbReference>
<dbReference type="AlphaFoldDB" id="A0A0N5D178"/>
<dbReference type="STRING" id="103827.A0A0N5D178"/>
<evidence type="ECO:0000256" key="5">
    <source>
        <dbReference type="ARBA" id="ARBA00022723"/>
    </source>
</evidence>
<gene>
    <name evidence="13" type="ORF">TCLT_LOCUS6584</name>
</gene>
<evidence type="ECO:0000256" key="4">
    <source>
        <dbReference type="ARBA" id="ARBA00022722"/>
    </source>
</evidence>
<dbReference type="Pfam" id="PF03372">
    <property type="entry name" value="Exo_endo_phos"/>
    <property type="match status" value="1"/>
</dbReference>
<keyword evidence="9" id="KW-0234">DNA repair</keyword>
<dbReference type="CDD" id="cd09080">
    <property type="entry name" value="TDP2"/>
    <property type="match status" value="1"/>
</dbReference>
<evidence type="ECO:0000256" key="9">
    <source>
        <dbReference type="ARBA" id="ARBA00023204"/>
    </source>
</evidence>
<keyword evidence="7" id="KW-0378">Hydrolase</keyword>
<evidence type="ECO:0000256" key="7">
    <source>
        <dbReference type="ARBA" id="ARBA00022801"/>
    </source>
</evidence>
<evidence type="ECO:0000256" key="11">
    <source>
        <dbReference type="SAM" id="MobiDB-lite"/>
    </source>
</evidence>
<reference evidence="15" key="1">
    <citation type="submission" date="2017-02" db="UniProtKB">
        <authorList>
            <consortium name="WormBaseParasite"/>
        </authorList>
    </citation>
    <scope>IDENTIFICATION</scope>
</reference>
<evidence type="ECO:0000256" key="6">
    <source>
        <dbReference type="ARBA" id="ARBA00022763"/>
    </source>
</evidence>
<feature type="compositionally biased region" description="Basic and acidic residues" evidence="11">
    <location>
        <begin position="9"/>
        <end position="25"/>
    </location>
</feature>
<dbReference type="GO" id="GO:0003697">
    <property type="term" value="F:single-stranded DNA binding"/>
    <property type="evidence" value="ECO:0007669"/>
    <property type="project" value="TreeGrafter"/>
</dbReference>